<evidence type="ECO:0000256" key="1">
    <source>
        <dbReference type="SAM" id="Phobius"/>
    </source>
</evidence>
<gene>
    <name evidence="2" type="ORF">UFOPK1842_00874</name>
</gene>
<sequence length="221" mass="24716">MNQSQPHWRKPHEGEHRFPVSIVVAIVIFLQYTLPNNVSLSIQNWICALEVLILIALYAVSPTRIAKHHPPTRFIGFALTTLMTISNTASAIKLIAELISGGIGTATQLLVSGGSIWLTNIVIFSLWFWDLDRGGPGARAEAKKEWPDFMFQQMSDPKYAPSDWHPKFFDYLYLSFTNASAFSPTDVLPLTRWAKLLMLLQSTTSLVIVGLVVARAVNILH</sequence>
<feature type="transmembrane region" description="Helical" evidence="1">
    <location>
        <begin position="108"/>
        <end position="129"/>
    </location>
</feature>
<protein>
    <submittedName>
        <fullName evidence="2">Unannotated protein</fullName>
    </submittedName>
</protein>
<organism evidence="2">
    <name type="scientific">freshwater metagenome</name>
    <dbReference type="NCBI Taxonomy" id="449393"/>
    <lineage>
        <taxon>unclassified sequences</taxon>
        <taxon>metagenomes</taxon>
        <taxon>ecological metagenomes</taxon>
    </lineage>
</organism>
<dbReference type="EMBL" id="CAEZUQ010000115">
    <property type="protein sequence ID" value="CAB4612900.1"/>
    <property type="molecule type" value="Genomic_DNA"/>
</dbReference>
<feature type="transmembrane region" description="Helical" evidence="1">
    <location>
        <begin position="40"/>
        <end position="60"/>
    </location>
</feature>
<feature type="transmembrane region" description="Helical" evidence="1">
    <location>
        <begin position="72"/>
        <end position="96"/>
    </location>
</feature>
<evidence type="ECO:0000313" key="2">
    <source>
        <dbReference type="EMBL" id="CAB4612900.1"/>
    </source>
</evidence>
<keyword evidence="1" id="KW-1133">Transmembrane helix</keyword>
<keyword evidence="1" id="KW-0812">Transmembrane</keyword>
<accession>A0A6J6HIF2</accession>
<name>A0A6J6HIF2_9ZZZZ</name>
<reference evidence="2" key="1">
    <citation type="submission" date="2020-05" db="EMBL/GenBank/DDBJ databases">
        <authorList>
            <person name="Chiriac C."/>
            <person name="Salcher M."/>
            <person name="Ghai R."/>
            <person name="Kavagutti S V."/>
        </authorList>
    </citation>
    <scope>NUCLEOTIDE SEQUENCE</scope>
</reference>
<dbReference type="AlphaFoldDB" id="A0A6J6HIF2"/>
<proteinExistence type="predicted"/>
<keyword evidence="1" id="KW-0472">Membrane</keyword>
<dbReference type="SUPFAM" id="SSF81324">
    <property type="entry name" value="Voltage-gated potassium channels"/>
    <property type="match status" value="1"/>
</dbReference>
<feature type="transmembrane region" description="Helical" evidence="1">
    <location>
        <begin position="196"/>
        <end position="217"/>
    </location>
</feature>